<dbReference type="GO" id="GO:0005634">
    <property type="term" value="C:nucleus"/>
    <property type="evidence" value="ECO:0007669"/>
    <property type="project" value="UniProtKB-SubCell"/>
</dbReference>
<dbReference type="Gene3D" id="2.60.40.3960">
    <property type="entry name" value="Velvet domain"/>
    <property type="match status" value="1"/>
</dbReference>
<reference evidence="7" key="1">
    <citation type="submission" date="2021-11" db="EMBL/GenBank/DDBJ databases">
        <authorList>
            <person name="Herlambang A."/>
            <person name="Guo Y."/>
            <person name="Takashima Y."/>
            <person name="Nishizawa T."/>
        </authorList>
    </citation>
    <scope>NUCLEOTIDE SEQUENCE</scope>
    <source>
        <strain evidence="7">E1425</strain>
    </source>
</reference>
<accession>A0A9P3H4B8</accession>
<sequence length="260" mass="28108">MVHRTYELQMVQNPIHARMCGFGEKDRRPMDPPPILKLVVRNTDGTLADVSQMDVNFYMVMADIYSADRTTPCTLVTNPAQGPVFNGPSLPAGDGGGRMSVMTLVSQNQMVSRNLTGSTVASGNLLSNLDNELGVYFVFQDISVRSEGTFTLKFSFTLPPAPDDPPSLITATTFSEPFTIYSAKKFPGMTESTALSRCFAKQGIKIPIRKEPRMGKSKQGSSAGLDSDSTTTTITPSVSYSGQIGQDNPGSDSDASERRI</sequence>
<dbReference type="Proteomes" id="UP000827284">
    <property type="component" value="Unassembled WGS sequence"/>
</dbReference>
<reference evidence="7" key="2">
    <citation type="journal article" date="2022" name="Microbiol. Resour. Announc.">
        <title>Whole-Genome Sequence of Entomortierella parvispora E1425, a Mucoromycotan Fungus Associated with Burkholderiaceae-Related Endosymbiotic Bacteria.</title>
        <authorList>
            <person name="Herlambang A."/>
            <person name="Guo Y."/>
            <person name="Takashima Y."/>
            <person name="Narisawa K."/>
            <person name="Ohta H."/>
            <person name="Nishizawa T."/>
        </authorList>
    </citation>
    <scope>NUCLEOTIDE SEQUENCE</scope>
    <source>
        <strain evidence="7">E1425</strain>
    </source>
</reference>
<evidence type="ECO:0000256" key="1">
    <source>
        <dbReference type="ARBA" id="ARBA00004123"/>
    </source>
</evidence>
<dbReference type="PANTHER" id="PTHR33572:SF3">
    <property type="entry name" value="VELVET COMPLEX SUBUNIT B"/>
    <property type="match status" value="1"/>
</dbReference>
<organism evidence="7 8">
    <name type="scientific">Entomortierella parvispora</name>
    <dbReference type="NCBI Taxonomy" id="205924"/>
    <lineage>
        <taxon>Eukaryota</taxon>
        <taxon>Fungi</taxon>
        <taxon>Fungi incertae sedis</taxon>
        <taxon>Mucoromycota</taxon>
        <taxon>Mortierellomycotina</taxon>
        <taxon>Mortierellomycetes</taxon>
        <taxon>Mortierellales</taxon>
        <taxon>Mortierellaceae</taxon>
        <taxon>Entomortierella</taxon>
    </lineage>
</organism>
<dbReference type="EMBL" id="BQFW01000003">
    <property type="protein sequence ID" value="GJJ69891.1"/>
    <property type="molecule type" value="Genomic_DNA"/>
</dbReference>
<dbReference type="InterPro" id="IPR037525">
    <property type="entry name" value="Velvet_dom"/>
</dbReference>
<proteinExistence type="predicted"/>
<keyword evidence="4" id="KW-0539">Nucleus</keyword>
<keyword evidence="3" id="KW-0804">Transcription</keyword>
<dbReference type="PANTHER" id="PTHR33572">
    <property type="entry name" value="SPORE DEVELOPMENT REGULATOR VOSA"/>
    <property type="match status" value="1"/>
</dbReference>
<dbReference type="PROSITE" id="PS51821">
    <property type="entry name" value="VELVET"/>
    <property type="match status" value="1"/>
</dbReference>
<evidence type="ECO:0000256" key="3">
    <source>
        <dbReference type="ARBA" id="ARBA00023163"/>
    </source>
</evidence>
<evidence type="ECO:0000259" key="6">
    <source>
        <dbReference type="PROSITE" id="PS51821"/>
    </source>
</evidence>
<keyword evidence="8" id="KW-1185">Reference proteome</keyword>
<evidence type="ECO:0000256" key="2">
    <source>
        <dbReference type="ARBA" id="ARBA00023015"/>
    </source>
</evidence>
<keyword evidence="2" id="KW-0805">Transcription regulation</keyword>
<feature type="domain" description="Velvet" evidence="6">
    <location>
        <begin position="1"/>
        <end position="209"/>
    </location>
</feature>
<dbReference type="InterPro" id="IPR021740">
    <property type="entry name" value="Velvet"/>
</dbReference>
<name>A0A9P3H4B8_9FUNG</name>
<evidence type="ECO:0000256" key="5">
    <source>
        <dbReference type="SAM" id="MobiDB-lite"/>
    </source>
</evidence>
<feature type="compositionally biased region" description="Polar residues" evidence="5">
    <location>
        <begin position="242"/>
        <end position="253"/>
    </location>
</feature>
<dbReference type="OrthoDB" id="3056235at2759"/>
<feature type="compositionally biased region" description="Low complexity" evidence="5">
    <location>
        <begin position="227"/>
        <end position="241"/>
    </location>
</feature>
<feature type="region of interest" description="Disordered" evidence="5">
    <location>
        <begin position="209"/>
        <end position="260"/>
    </location>
</feature>
<dbReference type="Pfam" id="PF11754">
    <property type="entry name" value="Velvet"/>
    <property type="match status" value="1"/>
</dbReference>
<protein>
    <recommendedName>
        <fullName evidence="6">Velvet domain-containing protein</fullName>
    </recommendedName>
</protein>
<comment type="subcellular location">
    <subcellularLocation>
        <location evidence="1">Nucleus</location>
    </subcellularLocation>
</comment>
<evidence type="ECO:0000313" key="8">
    <source>
        <dbReference type="Proteomes" id="UP000827284"/>
    </source>
</evidence>
<evidence type="ECO:0000313" key="7">
    <source>
        <dbReference type="EMBL" id="GJJ69891.1"/>
    </source>
</evidence>
<dbReference type="InterPro" id="IPR038491">
    <property type="entry name" value="Velvet_dom_sf"/>
</dbReference>
<dbReference type="AlphaFoldDB" id="A0A9P3H4B8"/>
<evidence type="ECO:0000256" key="4">
    <source>
        <dbReference type="ARBA" id="ARBA00023242"/>
    </source>
</evidence>
<comment type="caution">
    <text evidence="7">The sequence shown here is derived from an EMBL/GenBank/DDBJ whole genome shotgun (WGS) entry which is preliminary data.</text>
</comment>
<gene>
    <name evidence="7" type="ORF">EMPS_02240</name>
</gene>